<gene>
    <name evidence="4" type="primary">dapb3_2</name>
    <name evidence="4" type="ORF">PbB2_01951</name>
</gene>
<dbReference type="GO" id="GO:0004177">
    <property type="term" value="F:aminopeptidase activity"/>
    <property type="evidence" value="ECO:0007669"/>
    <property type="project" value="UniProtKB-KW"/>
</dbReference>
<dbReference type="SUPFAM" id="SSF82171">
    <property type="entry name" value="DPP6 N-terminal domain-like"/>
    <property type="match status" value="1"/>
</dbReference>
<proteinExistence type="predicted"/>
<feature type="signal peptide" evidence="2">
    <location>
        <begin position="1"/>
        <end position="26"/>
    </location>
</feature>
<dbReference type="EMBL" id="BFBR01000005">
    <property type="protein sequence ID" value="GBF58278.1"/>
    <property type="molecule type" value="Genomic_DNA"/>
</dbReference>
<dbReference type="OrthoDB" id="128799at2"/>
<dbReference type="GO" id="GO:0006508">
    <property type="term" value="P:proteolysis"/>
    <property type="evidence" value="ECO:0007669"/>
    <property type="project" value="InterPro"/>
</dbReference>
<keyword evidence="4" id="KW-0645">Protease</keyword>
<evidence type="ECO:0000259" key="3">
    <source>
        <dbReference type="Pfam" id="PF00326"/>
    </source>
</evidence>
<dbReference type="PANTHER" id="PTHR42776">
    <property type="entry name" value="SERINE PEPTIDASE S9 FAMILY MEMBER"/>
    <property type="match status" value="1"/>
</dbReference>
<keyword evidence="4" id="KW-0031">Aminopeptidase</keyword>
<dbReference type="InterPro" id="IPR001375">
    <property type="entry name" value="Peptidase_S9_cat"/>
</dbReference>
<dbReference type="Proteomes" id="UP000245086">
    <property type="component" value="Unassembled WGS sequence"/>
</dbReference>
<evidence type="ECO:0000256" key="2">
    <source>
        <dbReference type="SAM" id="SignalP"/>
    </source>
</evidence>
<dbReference type="PANTHER" id="PTHR42776:SF27">
    <property type="entry name" value="DIPEPTIDYL PEPTIDASE FAMILY MEMBER 6"/>
    <property type="match status" value="1"/>
</dbReference>
<sequence length="712" mass="77662">MRNLIQTTALAMVVSWLAFTAPPVSAQSFNEVAPETYQRPRLDDFFGGSEFVDAQVSLNGRVLATAKYVGSQSAIELFDMTEARTRRAGGLDMPFYANSITWKDANRLILSGDDKEGRNGVWVWNIGEAKAQKLFRFDAEDDDYAPDPKFDTSEARTDFYLKRGDAMRAKPRPDTSWLVSILRSDPGKVLIGARKDNVERLILVDLASLESKVLDEADTGYYANWFISADGLPLIRREQSSTGSSIRLVRLARGGEAATTLAEFPFEEHAGFDVIGPSPKPDHVLVRARREGEDKAAIYEYDVVKRQFSAALVRSDRYDLADAIIDDSNRLIAGVEAGRGSRFVAVDPADRARFEDIRSRAPAGSVVSVLSTASGDGLWTLQIASPTDPGSLWVHDSRFNRMLKIGQIDRVLDGKSIGQFSWMDYKARDGLDLEALLITPVGAQDTNMPLVVLPHGGPHGVTVDHDWDRLAAFIASRGYLVIQPNFRGSGGKGRAFGLAGYRQWGKAMQNDLTDAVQSLVAAGKVDPKRVAIVGGSYGGYAALAGAALTPDVYQCAASLNGVPDLNTQLAWVAARRDAGSQAFWKRTIGDPATDQASINAVSPLQQVSRIQIPILLLVGDRDDVVDPKGSQLMFDALKAAGKQARLVRFPRMKHSPTRYTDTANFYGEIDYFLANCIGPQKLTSGAPANRAHKREALVISDTMAPVPPPPVK</sequence>
<organism evidence="4 5">
    <name type="scientific">Candidatus Phycosocius bacilliformis</name>
    <dbReference type="NCBI Taxonomy" id="1445552"/>
    <lineage>
        <taxon>Bacteria</taxon>
        <taxon>Pseudomonadati</taxon>
        <taxon>Pseudomonadota</taxon>
        <taxon>Alphaproteobacteria</taxon>
        <taxon>Caulobacterales</taxon>
        <taxon>Caulobacterales incertae sedis</taxon>
        <taxon>Candidatus Phycosocius</taxon>
    </lineage>
</organism>
<protein>
    <submittedName>
        <fullName evidence="4">Dipeptidyl aminopeptidase BIII</fullName>
    </submittedName>
</protein>
<feature type="domain" description="Peptidase S9 prolyl oligopeptidase catalytic" evidence="3">
    <location>
        <begin position="471"/>
        <end position="678"/>
    </location>
</feature>
<dbReference type="SUPFAM" id="SSF53474">
    <property type="entry name" value="alpha/beta-Hydrolases"/>
    <property type="match status" value="1"/>
</dbReference>
<reference evidence="4 5" key="1">
    <citation type="journal article" date="2018" name="Genome Announc.">
        <title>Draft Genome Sequence of "Candidatus Phycosocius bacilliformis," an Alphaproteobacterial Ectosymbiont of the Hydrocarbon-Producing Green Alga Botryococcus braunii.</title>
        <authorList>
            <person name="Tanabe Y."/>
            <person name="Yamaguchi H."/>
            <person name="Watanabe M.M."/>
        </authorList>
    </citation>
    <scope>NUCLEOTIDE SEQUENCE [LARGE SCALE GENOMIC DNA]</scope>
    <source>
        <strain evidence="4 5">BOTRYCO-2</strain>
    </source>
</reference>
<keyword evidence="1" id="KW-0378">Hydrolase</keyword>
<dbReference type="Gene3D" id="3.40.50.1820">
    <property type="entry name" value="alpha/beta hydrolase"/>
    <property type="match status" value="1"/>
</dbReference>
<comment type="caution">
    <text evidence="4">The sequence shown here is derived from an EMBL/GenBank/DDBJ whole genome shotgun (WGS) entry which is preliminary data.</text>
</comment>
<dbReference type="RefSeq" id="WP_133245773.1">
    <property type="nucleotide sequence ID" value="NZ_BFBR01000005.1"/>
</dbReference>
<keyword evidence="5" id="KW-1185">Reference proteome</keyword>
<evidence type="ECO:0000313" key="4">
    <source>
        <dbReference type="EMBL" id="GBF58278.1"/>
    </source>
</evidence>
<dbReference type="GO" id="GO:0004252">
    <property type="term" value="F:serine-type endopeptidase activity"/>
    <property type="evidence" value="ECO:0007669"/>
    <property type="project" value="TreeGrafter"/>
</dbReference>
<keyword evidence="2" id="KW-0732">Signal</keyword>
<name>A0A2P2EB28_9PROT</name>
<dbReference type="InterPro" id="IPR029058">
    <property type="entry name" value="AB_hydrolase_fold"/>
</dbReference>
<accession>A0A2P2EB28</accession>
<evidence type="ECO:0000313" key="5">
    <source>
        <dbReference type="Proteomes" id="UP000245086"/>
    </source>
</evidence>
<dbReference type="AlphaFoldDB" id="A0A2P2EB28"/>
<feature type="chain" id="PRO_5015109476" evidence="2">
    <location>
        <begin position="27"/>
        <end position="712"/>
    </location>
</feature>
<evidence type="ECO:0000256" key="1">
    <source>
        <dbReference type="ARBA" id="ARBA00022801"/>
    </source>
</evidence>
<dbReference type="Pfam" id="PF00326">
    <property type="entry name" value="Peptidase_S9"/>
    <property type="match status" value="1"/>
</dbReference>